<reference evidence="2 3" key="1">
    <citation type="submission" date="2016-10" db="EMBL/GenBank/DDBJ databases">
        <authorList>
            <person name="de Groot N.N."/>
        </authorList>
    </citation>
    <scope>NUCLEOTIDE SEQUENCE [LARGE SCALE GENOMIC DNA]</scope>
    <source>
        <strain evidence="2 3">DSM 21039</strain>
    </source>
</reference>
<sequence length="195" mass="21881">MKRLLLCILLLAGMHAAQAQYYKTDTTSSERKGFDPSRLMIGGSLGLTFGSYTNINVSPLLGYRFSEMFAAGVSINAQYASEKWEDYSGRTTQKDSYKVFGGGLWGRFYPFEMFFLHAQPEFNYVSVKTTYYTDPKTSVSINKGVPSLLLGGGYSQPLGDGGSAFYIMVLYDVIQDEWSPYQNRPEFRMGFNIGL</sequence>
<evidence type="ECO:0008006" key="4">
    <source>
        <dbReference type="Google" id="ProtNLM"/>
    </source>
</evidence>
<evidence type="ECO:0000313" key="2">
    <source>
        <dbReference type="EMBL" id="SEM83071.1"/>
    </source>
</evidence>
<dbReference type="AlphaFoldDB" id="A0A1H8BJH9"/>
<dbReference type="EMBL" id="FOBB01000006">
    <property type="protein sequence ID" value="SEM83071.1"/>
    <property type="molecule type" value="Genomic_DNA"/>
</dbReference>
<keyword evidence="3" id="KW-1185">Reference proteome</keyword>
<proteinExistence type="predicted"/>
<feature type="chain" id="PRO_5011525498" description="Outer membrane protein beta-barrel domain-containing protein" evidence="1">
    <location>
        <begin position="20"/>
        <end position="195"/>
    </location>
</feature>
<accession>A0A1H8BJH9</accession>
<organism evidence="2 3">
    <name type="scientific">Chitinophaga rupis</name>
    <dbReference type="NCBI Taxonomy" id="573321"/>
    <lineage>
        <taxon>Bacteria</taxon>
        <taxon>Pseudomonadati</taxon>
        <taxon>Bacteroidota</taxon>
        <taxon>Chitinophagia</taxon>
        <taxon>Chitinophagales</taxon>
        <taxon>Chitinophagaceae</taxon>
        <taxon>Chitinophaga</taxon>
    </lineage>
</organism>
<keyword evidence="1" id="KW-0732">Signal</keyword>
<feature type="signal peptide" evidence="1">
    <location>
        <begin position="1"/>
        <end position="19"/>
    </location>
</feature>
<dbReference type="RefSeq" id="WP_089917732.1">
    <property type="nucleotide sequence ID" value="NZ_FOBB01000006.1"/>
</dbReference>
<evidence type="ECO:0000313" key="3">
    <source>
        <dbReference type="Proteomes" id="UP000198984"/>
    </source>
</evidence>
<evidence type="ECO:0000256" key="1">
    <source>
        <dbReference type="SAM" id="SignalP"/>
    </source>
</evidence>
<dbReference type="Proteomes" id="UP000198984">
    <property type="component" value="Unassembled WGS sequence"/>
</dbReference>
<name>A0A1H8BJH9_9BACT</name>
<dbReference type="STRING" id="573321.SAMN04488505_106264"/>
<gene>
    <name evidence="2" type="ORF">SAMN04488505_106264</name>
</gene>
<protein>
    <recommendedName>
        <fullName evidence="4">Outer membrane protein beta-barrel domain-containing protein</fullName>
    </recommendedName>
</protein>
<dbReference type="OrthoDB" id="1098580at2"/>